<name>A0A8J2X4I3_9STRA</name>
<protein>
    <submittedName>
        <fullName evidence="1">Uncharacterized protein</fullName>
    </submittedName>
</protein>
<reference evidence="1" key="1">
    <citation type="submission" date="2021-11" db="EMBL/GenBank/DDBJ databases">
        <authorList>
            <consortium name="Genoscope - CEA"/>
            <person name="William W."/>
        </authorList>
    </citation>
    <scope>NUCLEOTIDE SEQUENCE</scope>
</reference>
<dbReference type="Pfam" id="PF08282">
    <property type="entry name" value="Hydrolase_3"/>
    <property type="match status" value="2"/>
</dbReference>
<evidence type="ECO:0000313" key="1">
    <source>
        <dbReference type="EMBL" id="CAH0380313.1"/>
    </source>
</evidence>
<dbReference type="EMBL" id="CAKKNE010000006">
    <property type="protein sequence ID" value="CAH0380313.1"/>
    <property type="molecule type" value="Genomic_DNA"/>
</dbReference>
<dbReference type="GO" id="GO:0000287">
    <property type="term" value="F:magnesium ion binding"/>
    <property type="evidence" value="ECO:0007669"/>
    <property type="project" value="TreeGrafter"/>
</dbReference>
<dbReference type="GO" id="GO:0005829">
    <property type="term" value="C:cytosol"/>
    <property type="evidence" value="ECO:0007669"/>
    <property type="project" value="TreeGrafter"/>
</dbReference>
<sequence>MLRITATLALARAFAANGPRKLRAIALDLDGTLCNSAGVVTDATAAALAAFDGTIIIATGRGKSHAAGIASDLRKRGAIVDALVCSDGAVAYAGDAFDELVFERVAVGSVVAESLRVIADAVPGVSFGAEINAADGIAVSSQTYLDTIERCNPYFFEKMLSGKKPVDDFFATVAAAERVNWVRCIGVGEDDGSGNLLAAVRAVTPAGLRCEPSTIQLPGGPESVIVKPDTSKAVGIEAVVASRGIGPEEVCAFGDAENDHDMLSWAGFGVVPSNARDGAKERATFVSSLSNDEDFIKDALQRPLAELRREYTTP</sequence>
<dbReference type="InterPro" id="IPR023214">
    <property type="entry name" value="HAD_sf"/>
</dbReference>
<dbReference type="InterPro" id="IPR036412">
    <property type="entry name" value="HAD-like_sf"/>
</dbReference>
<dbReference type="PROSITE" id="PS01229">
    <property type="entry name" value="COF_2"/>
    <property type="match status" value="1"/>
</dbReference>
<organism evidence="1 2">
    <name type="scientific">Pelagomonas calceolata</name>
    <dbReference type="NCBI Taxonomy" id="35677"/>
    <lineage>
        <taxon>Eukaryota</taxon>
        <taxon>Sar</taxon>
        <taxon>Stramenopiles</taxon>
        <taxon>Ochrophyta</taxon>
        <taxon>Pelagophyceae</taxon>
        <taxon>Pelagomonadales</taxon>
        <taxon>Pelagomonadaceae</taxon>
        <taxon>Pelagomonas</taxon>
    </lineage>
</organism>
<proteinExistence type="predicted"/>
<dbReference type="Proteomes" id="UP000789595">
    <property type="component" value="Unassembled WGS sequence"/>
</dbReference>
<evidence type="ECO:0000313" key="2">
    <source>
        <dbReference type="Proteomes" id="UP000789595"/>
    </source>
</evidence>
<dbReference type="PANTHER" id="PTHR10000">
    <property type="entry name" value="PHOSPHOSERINE PHOSPHATASE"/>
    <property type="match status" value="1"/>
</dbReference>
<gene>
    <name evidence="1" type="ORF">PECAL_6P19570</name>
</gene>
<dbReference type="Gene3D" id="3.30.1240.10">
    <property type="match status" value="1"/>
</dbReference>
<dbReference type="AlphaFoldDB" id="A0A8J2X4I3"/>
<dbReference type="OrthoDB" id="27226at2759"/>
<dbReference type="SUPFAM" id="SSF56784">
    <property type="entry name" value="HAD-like"/>
    <property type="match status" value="1"/>
</dbReference>
<keyword evidence="2" id="KW-1185">Reference proteome</keyword>
<accession>A0A8J2X4I3</accession>
<dbReference type="Gene3D" id="3.40.50.1000">
    <property type="entry name" value="HAD superfamily/HAD-like"/>
    <property type="match status" value="1"/>
</dbReference>
<dbReference type="GO" id="GO:0016791">
    <property type="term" value="F:phosphatase activity"/>
    <property type="evidence" value="ECO:0007669"/>
    <property type="project" value="TreeGrafter"/>
</dbReference>
<comment type="caution">
    <text evidence="1">The sequence shown here is derived from an EMBL/GenBank/DDBJ whole genome shotgun (WGS) entry which is preliminary data.</text>
</comment>
<dbReference type="PANTHER" id="PTHR10000:SF8">
    <property type="entry name" value="HAD SUPERFAMILY HYDROLASE-LIKE, TYPE 3"/>
    <property type="match status" value="1"/>
</dbReference>